<evidence type="ECO:0000259" key="2">
    <source>
        <dbReference type="Pfam" id="PF00891"/>
    </source>
</evidence>
<proteinExistence type="inferred from homology"/>
<accession>A0A317V143</accession>
<comment type="caution">
    <text evidence="3">The sequence shown here is derived from an EMBL/GenBank/DDBJ whole genome shotgun (WGS) entry which is preliminary data.</text>
</comment>
<dbReference type="Pfam" id="PF00891">
    <property type="entry name" value="Methyltransf_2"/>
    <property type="match status" value="1"/>
</dbReference>
<dbReference type="GO" id="GO:0008171">
    <property type="term" value="F:O-methyltransferase activity"/>
    <property type="evidence" value="ECO:0007669"/>
    <property type="project" value="InterPro"/>
</dbReference>
<protein>
    <submittedName>
        <fullName evidence="3">S-adenosyl-L-methionine-dependent methyltransferase</fullName>
    </submittedName>
</protein>
<feature type="domain" description="O-methyltransferase C-terminal" evidence="2">
    <location>
        <begin position="251"/>
        <end position="332"/>
    </location>
</feature>
<dbReference type="PANTHER" id="PTHR43712">
    <property type="entry name" value="PUTATIVE (AFU_ORTHOLOGUE AFUA_4G14580)-RELATED"/>
    <property type="match status" value="1"/>
</dbReference>
<dbReference type="GO" id="GO:0032259">
    <property type="term" value="P:methylation"/>
    <property type="evidence" value="ECO:0007669"/>
    <property type="project" value="UniProtKB-KW"/>
</dbReference>
<gene>
    <name evidence="3" type="ORF">BO94DRAFT_611800</name>
</gene>
<dbReference type="GeneID" id="37118794"/>
<dbReference type="OrthoDB" id="1606438at2759"/>
<keyword evidence="3" id="KW-0489">Methyltransferase</keyword>
<dbReference type="RefSeq" id="XP_025462042.1">
    <property type="nucleotide sequence ID" value="XM_025616651.1"/>
</dbReference>
<dbReference type="AlphaFoldDB" id="A0A317V143"/>
<dbReference type="EMBL" id="MSFK01000046">
    <property type="protein sequence ID" value="PWY67993.1"/>
    <property type="molecule type" value="Genomic_DNA"/>
</dbReference>
<evidence type="ECO:0000313" key="4">
    <source>
        <dbReference type="Proteomes" id="UP000246702"/>
    </source>
</evidence>
<evidence type="ECO:0000256" key="1">
    <source>
        <dbReference type="ARBA" id="ARBA00038277"/>
    </source>
</evidence>
<dbReference type="InterPro" id="IPR001077">
    <property type="entry name" value="COMT_C"/>
</dbReference>
<dbReference type="PANTHER" id="PTHR43712:SF5">
    <property type="entry name" value="O-METHYLTRANSFERASE ASQN-RELATED"/>
    <property type="match status" value="1"/>
</dbReference>
<name>A0A317V143_9EURO</name>
<dbReference type="Gene3D" id="3.40.50.150">
    <property type="entry name" value="Vaccinia Virus protein VP39"/>
    <property type="match status" value="2"/>
</dbReference>
<comment type="similarity">
    <text evidence="1">Belongs to the class I-like SAM-binding methyltransferase superfamily. Cation-independent O-methyltransferase family.</text>
</comment>
<dbReference type="InterPro" id="IPR029063">
    <property type="entry name" value="SAM-dependent_MTases_sf"/>
</dbReference>
<evidence type="ECO:0000313" key="3">
    <source>
        <dbReference type="EMBL" id="PWY67993.1"/>
    </source>
</evidence>
<sequence>MATLSEIAAHITEHAKLLDEHLQSKNLPPPSFAIDAPPDFPNPEKDPRVEAARVALIEDTQTLRNLALGPAHVVREVGWSLLLRQSSTIGLFHEPSPNHIAHTASSALLFKDKALNDWFGHHLEEVFPAGVELADVVAGGEGIGMGKGKSAFRVAFGVKESFWEFLEMNPERQRRFLGAMKAVGGDGDGGHDLGHVVGGWDWGGLPEGAVVVDVGGSSGPLSIALAQSTIHTNPNLTFMVQDYAHTIDSGRADVYVLRHVCHNWSDGHAARILGGIVPVMKRSSRILLVEVVVVEPGVVGRVQERYMRNVDVTMFQMLGTQERSREDWERVVGIVDGGNGKGKLGIKGVSKPEGSWDSIIEVGFV</sequence>
<keyword evidence="3" id="KW-0808">Transferase</keyword>
<reference evidence="3 4" key="1">
    <citation type="submission" date="2016-12" db="EMBL/GenBank/DDBJ databases">
        <title>The genomes of Aspergillus section Nigri reveals drivers in fungal speciation.</title>
        <authorList>
            <consortium name="DOE Joint Genome Institute"/>
            <person name="Vesth T.C."/>
            <person name="Nybo J."/>
            <person name="Theobald S."/>
            <person name="Brandl J."/>
            <person name="Frisvad J.C."/>
            <person name="Nielsen K.F."/>
            <person name="Lyhne E.K."/>
            <person name="Kogle M.E."/>
            <person name="Kuo A."/>
            <person name="Riley R."/>
            <person name="Clum A."/>
            <person name="Nolan M."/>
            <person name="Lipzen A."/>
            <person name="Salamov A."/>
            <person name="Henrissat B."/>
            <person name="Wiebenga A."/>
            <person name="De Vries R.P."/>
            <person name="Grigoriev I.V."/>
            <person name="Mortensen U.H."/>
            <person name="Andersen M.R."/>
            <person name="Baker S.E."/>
        </authorList>
    </citation>
    <scope>NUCLEOTIDE SEQUENCE [LARGE SCALE GENOMIC DNA]</scope>
    <source>
        <strain evidence="3 4">CBS 115572</strain>
    </source>
</reference>
<organism evidence="3 4">
    <name type="scientific">Aspergillus sclerotioniger CBS 115572</name>
    <dbReference type="NCBI Taxonomy" id="1450535"/>
    <lineage>
        <taxon>Eukaryota</taxon>
        <taxon>Fungi</taxon>
        <taxon>Dikarya</taxon>
        <taxon>Ascomycota</taxon>
        <taxon>Pezizomycotina</taxon>
        <taxon>Eurotiomycetes</taxon>
        <taxon>Eurotiomycetidae</taxon>
        <taxon>Eurotiales</taxon>
        <taxon>Aspergillaceae</taxon>
        <taxon>Aspergillus</taxon>
        <taxon>Aspergillus subgen. Circumdati</taxon>
    </lineage>
</organism>
<dbReference type="SUPFAM" id="SSF53335">
    <property type="entry name" value="S-adenosyl-L-methionine-dependent methyltransferases"/>
    <property type="match status" value="1"/>
</dbReference>
<keyword evidence="4" id="KW-1185">Reference proteome</keyword>
<dbReference type="Proteomes" id="UP000246702">
    <property type="component" value="Unassembled WGS sequence"/>
</dbReference>